<evidence type="ECO:0000256" key="9">
    <source>
        <dbReference type="RuleBase" id="RU361166"/>
    </source>
</evidence>
<dbReference type="Proteomes" id="UP000646827">
    <property type="component" value="Unassembled WGS sequence"/>
</dbReference>
<keyword evidence="5 8" id="KW-0119">Carbohydrate metabolism</keyword>
<dbReference type="AlphaFoldDB" id="A0A8H7S3A6"/>
<evidence type="ECO:0000259" key="11">
    <source>
        <dbReference type="Pfam" id="PF00759"/>
    </source>
</evidence>
<evidence type="ECO:0000256" key="5">
    <source>
        <dbReference type="ARBA" id="ARBA00023277"/>
    </source>
</evidence>
<dbReference type="GO" id="GO:0030245">
    <property type="term" value="P:cellulose catabolic process"/>
    <property type="evidence" value="ECO:0007669"/>
    <property type="project" value="UniProtKB-KW"/>
</dbReference>
<evidence type="ECO:0000256" key="3">
    <source>
        <dbReference type="ARBA" id="ARBA00022801"/>
    </source>
</evidence>
<keyword evidence="10" id="KW-1133">Transmembrane helix</keyword>
<comment type="catalytic activity">
    <reaction evidence="1 9">
        <text>Endohydrolysis of (1-&gt;4)-beta-D-glucosidic linkages in cellulose, lichenin and cereal beta-D-glucans.</text>
        <dbReference type="EC" id="3.2.1.4"/>
    </reaction>
</comment>
<dbReference type="InterPro" id="IPR001701">
    <property type="entry name" value="Glyco_hydro_9"/>
</dbReference>
<dbReference type="EMBL" id="JAEPRB010000111">
    <property type="protein sequence ID" value="KAG2221358.1"/>
    <property type="molecule type" value="Genomic_DNA"/>
</dbReference>
<keyword evidence="10" id="KW-0472">Membrane</keyword>
<name>A0A8H7S3A6_9FUNG</name>
<keyword evidence="3 8" id="KW-0378">Hydrolase</keyword>
<keyword evidence="10" id="KW-0812">Transmembrane</keyword>
<sequence length="534" mass="59154">MRKLSSSLLLSILLAVTSKLVKKVEAEPNPHYVALLNDSMWFYEAQRSGHLPSTNRVSWRGDSGLEDGNDNKVDLVGGYYDAGDYLKFTLPLSHSIVLMAWGGIEWFDGYQKANQVNYLRDTIRWGTDWLIKAHPSDNELYVQVGNGDVDNNYWGPDTNIPTPRPSYKITADAPGTDVAALTAAAFAASSYLFRNQLNDTNYADTLQSHAESLYKFAETATPMQLYTESVSASKEYYEATAYSNQLVFGALWLYRATGNTEYRDKASNYFDQFKLSSTPITVMDWSDQTGAVYVLGTELDGSNTKYKDAAKKYLDAIALGKNGPCSFTSGGLLWCGDESDVNSLVPVQNTALLALLYDKITSGTDYTDFATGQIKYVLGDNRMLTPYVCGVHMNSPHNPHHAGASGGSDINNIETSPPEEKYLLYGAIVGGPDKDDKFYDERNDWAQTEVALDYNAPFLGLIARQLSVDTTEDPPYVSITEPRPHVSRSTGLEKWLIAVIVIVIVFVLAGLLYLCWCKRRAIASWRASRKAVAV</sequence>
<accession>A0A8H7S3A6</accession>
<evidence type="ECO:0000256" key="8">
    <source>
        <dbReference type="PROSITE-ProRule" id="PRU10060"/>
    </source>
</evidence>
<protein>
    <recommendedName>
        <fullName evidence="9">Endoglucanase</fullName>
        <ecNumber evidence="9">3.2.1.4</ecNumber>
    </recommendedName>
</protein>
<comment type="similarity">
    <text evidence="2 8 9">Belongs to the glycosyl hydrolase 9 (cellulase E) family.</text>
</comment>
<proteinExistence type="inferred from homology"/>
<feature type="chain" id="PRO_5034398095" description="Endoglucanase" evidence="9">
    <location>
        <begin position="27"/>
        <end position="534"/>
    </location>
</feature>
<keyword evidence="7 8" id="KW-0624">Polysaccharide degradation</keyword>
<dbReference type="InterPro" id="IPR033126">
    <property type="entry name" value="Glyco_hydro_9_Asp/Glu_AS"/>
</dbReference>
<dbReference type="EC" id="3.2.1.4" evidence="9"/>
<dbReference type="GO" id="GO:0008810">
    <property type="term" value="F:cellulase activity"/>
    <property type="evidence" value="ECO:0007669"/>
    <property type="project" value="UniProtKB-EC"/>
</dbReference>
<evidence type="ECO:0000256" key="6">
    <source>
        <dbReference type="ARBA" id="ARBA00023295"/>
    </source>
</evidence>
<keyword evidence="9" id="KW-0732">Signal</keyword>
<evidence type="ECO:0000256" key="4">
    <source>
        <dbReference type="ARBA" id="ARBA00023001"/>
    </source>
</evidence>
<reference evidence="12 13" key="1">
    <citation type="submission" date="2020-12" db="EMBL/GenBank/DDBJ databases">
        <title>Metabolic potential, ecology and presence of endohyphal bacteria is reflected in genomic diversity of Mucoromycotina.</title>
        <authorList>
            <person name="Muszewska A."/>
            <person name="Okrasinska A."/>
            <person name="Steczkiewicz K."/>
            <person name="Drgas O."/>
            <person name="Orlowska M."/>
            <person name="Perlinska-Lenart U."/>
            <person name="Aleksandrzak-Piekarczyk T."/>
            <person name="Szatraj K."/>
            <person name="Zielenkiewicz U."/>
            <person name="Pilsyk S."/>
            <person name="Malc E."/>
            <person name="Mieczkowski P."/>
            <person name="Kruszewska J.S."/>
            <person name="Biernat P."/>
            <person name="Pawlowska J."/>
        </authorList>
    </citation>
    <scope>NUCLEOTIDE SEQUENCE [LARGE SCALE GENOMIC DNA]</scope>
    <source>
        <strain evidence="12 13">CBS 142.35</strain>
    </source>
</reference>
<evidence type="ECO:0000256" key="2">
    <source>
        <dbReference type="ARBA" id="ARBA00007072"/>
    </source>
</evidence>
<dbReference type="SUPFAM" id="SSF48208">
    <property type="entry name" value="Six-hairpin glycosidases"/>
    <property type="match status" value="1"/>
</dbReference>
<feature type="active site" evidence="8">
    <location>
        <position position="449"/>
    </location>
</feature>
<feature type="transmembrane region" description="Helical" evidence="10">
    <location>
        <begin position="495"/>
        <end position="516"/>
    </location>
</feature>
<evidence type="ECO:0000256" key="10">
    <source>
        <dbReference type="SAM" id="Phobius"/>
    </source>
</evidence>
<feature type="active site" evidence="8">
    <location>
        <position position="440"/>
    </location>
</feature>
<evidence type="ECO:0000256" key="7">
    <source>
        <dbReference type="ARBA" id="ARBA00023326"/>
    </source>
</evidence>
<evidence type="ECO:0000313" key="12">
    <source>
        <dbReference type="EMBL" id="KAG2221358.1"/>
    </source>
</evidence>
<keyword evidence="4 9" id="KW-0136">Cellulose degradation</keyword>
<keyword evidence="6 8" id="KW-0326">Glycosidase</keyword>
<keyword evidence="13" id="KW-1185">Reference proteome</keyword>
<evidence type="ECO:0000313" key="13">
    <source>
        <dbReference type="Proteomes" id="UP000646827"/>
    </source>
</evidence>
<feature type="domain" description="Glycoside hydrolase family 9" evidence="11">
    <location>
        <begin position="32"/>
        <end position="461"/>
    </location>
</feature>
<dbReference type="InterPro" id="IPR008928">
    <property type="entry name" value="6-hairpin_glycosidase_sf"/>
</dbReference>
<dbReference type="InterPro" id="IPR012341">
    <property type="entry name" value="6hp_glycosidase-like_sf"/>
</dbReference>
<dbReference type="PROSITE" id="PS00698">
    <property type="entry name" value="GH9_3"/>
    <property type="match status" value="1"/>
</dbReference>
<dbReference type="OrthoDB" id="10257085at2759"/>
<dbReference type="Pfam" id="PF00759">
    <property type="entry name" value="Glyco_hydro_9"/>
    <property type="match status" value="1"/>
</dbReference>
<evidence type="ECO:0000256" key="1">
    <source>
        <dbReference type="ARBA" id="ARBA00000966"/>
    </source>
</evidence>
<feature type="signal peptide" evidence="9">
    <location>
        <begin position="1"/>
        <end position="26"/>
    </location>
</feature>
<dbReference type="Gene3D" id="1.50.10.10">
    <property type="match status" value="1"/>
</dbReference>
<organism evidence="12 13">
    <name type="scientific">Circinella minor</name>
    <dbReference type="NCBI Taxonomy" id="1195481"/>
    <lineage>
        <taxon>Eukaryota</taxon>
        <taxon>Fungi</taxon>
        <taxon>Fungi incertae sedis</taxon>
        <taxon>Mucoromycota</taxon>
        <taxon>Mucoromycotina</taxon>
        <taxon>Mucoromycetes</taxon>
        <taxon>Mucorales</taxon>
        <taxon>Lichtheimiaceae</taxon>
        <taxon>Circinella</taxon>
    </lineage>
</organism>
<comment type="caution">
    <text evidence="12">The sequence shown here is derived from an EMBL/GenBank/DDBJ whole genome shotgun (WGS) entry which is preliminary data.</text>
</comment>
<gene>
    <name evidence="12" type="ORF">INT45_012404</name>
</gene>
<dbReference type="PANTHER" id="PTHR22298">
    <property type="entry name" value="ENDO-1,4-BETA-GLUCANASE"/>
    <property type="match status" value="1"/>
</dbReference>